<organism evidence="2 3">
    <name type="scientific">Gluconacetobacter diazotrophicus (strain ATCC 49037 / DSM 5601 / CCUG 37298 / CIP 103539 / LMG 7603 / PAl5)</name>
    <dbReference type="NCBI Taxonomy" id="272568"/>
    <lineage>
        <taxon>Bacteria</taxon>
        <taxon>Pseudomonadati</taxon>
        <taxon>Pseudomonadota</taxon>
        <taxon>Alphaproteobacteria</taxon>
        <taxon>Acetobacterales</taxon>
        <taxon>Acetobacteraceae</taxon>
        <taxon>Gluconacetobacter</taxon>
    </lineage>
</organism>
<evidence type="ECO:0000313" key="2">
    <source>
        <dbReference type="EMBL" id="CAP55280.1"/>
    </source>
</evidence>
<protein>
    <submittedName>
        <fullName evidence="2">Uncharacterized protein</fullName>
    </submittedName>
</protein>
<keyword evidence="3" id="KW-1185">Reference proteome</keyword>
<reference evidence="2 3" key="1">
    <citation type="journal article" date="2009" name="BMC Genomics">
        <title>Complete genome sequence of the sugarcane nitrogen-fixing endophyte Gluconacetobacter diazotrophicus Pal5.</title>
        <authorList>
            <person name="Bertalan M."/>
            <person name="Albano R."/>
            <person name="Padua V."/>
            <person name="Rouws L."/>
            <person name="Rojas C."/>
            <person name="Hemerly A."/>
            <person name="Teixeira K."/>
            <person name="Schwab S."/>
            <person name="Araujo J."/>
            <person name="Oliveira A."/>
            <person name="Franca L."/>
            <person name="Magalhaes V."/>
            <person name="Alqueres S."/>
            <person name="Cardoso A."/>
            <person name="Almeida W."/>
            <person name="Loureiro M.M."/>
            <person name="Nogueira E."/>
            <person name="Cidade D."/>
            <person name="Oliveira D."/>
            <person name="Simao T."/>
            <person name="Macedo J."/>
            <person name="Valadao A."/>
            <person name="Dreschsel M."/>
            <person name="Freitas F."/>
            <person name="Vidal M."/>
            <person name="Guedes H."/>
            <person name="Rodrigues E."/>
            <person name="Meneses C."/>
            <person name="Brioso P."/>
            <person name="Pozzer L."/>
            <person name="Figueiredo D."/>
            <person name="Montano H."/>
            <person name="Junior J."/>
            <person name="Filho G."/>
            <person name="Flores V."/>
            <person name="Ferreira B."/>
            <person name="Branco A."/>
            <person name="Gonzalez P."/>
            <person name="Guillobel H."/>
            <person name="Lemos M."/>
            <person name="Seibel L."/>
            <person name="Macedo J."/>
            <person name="Alves-Ferreira M."/>
            <person name="Sachetto-Martins G."/>
            <person name="Coelho A."/>
            <person name="Santos E."/>
            <person name="Amaral G."/>
            <person name="Neves A."/>
            <person name="Pacheco A.B."/>
            <person name="Carvalho D."/>
            <person name="Lery L."/>
            <person name="Bisch P."/>
            <person name="Rossle S.C."/>
            <person name="Urmenyi T."/>
            <person name="Kruger W.V."/>
            <person name="Martins O."/>
            <person name="Baldani J.I."/>
            <person name="Ferreira P.C."/>
        </authorList>
    </citation>
    <scope>NUCLEOTIDE SEQUENCE [LARGE SCALE GENOMIC DNA]</scope>
    <source>
        <strain evidence="3">ATCC 49037 / DSM 5601 / CCUG 37298 / CIP 103539 / LMG 7603 / PAl5</strain>
    </source>
</reference>
<dbReference type="KEGG" id="gdi:GDI1337"/>
<evidence type="ECO:0000313" key="3">
    <source>
        <dbReference type="Proteomes" id="UP000001176"/>
    </source>
</evidence>
<evidence type="ECO:0000256" key="1">
    <source>
        <dbReference type="SAM" id="MobiDB-lite"/>
    </source>
</evidence>
<dbReference type="EMBL" id="AM889285">
    <property type="protein sequence ID" value="CAP55280.1"/>
    <property type="molecule type" value="Genomic_DNA"/>
</dbReference>
<feature type="region of interest" description="Disordered" evidence="1">
    <location>
        <begin position="1"/>
        <end position="30"/>
    </location>
</feature>
<accession>A9HEU3</accession>
<proteinExistence type="predicted"/>
<gene>
    <name evidence="2" type="ordered locus">GDI1337</name>
</gene>
<feature type="compositionally biased region" description="Polar residues" evidence="1">
    <location>
        <begin position="7"/>
        <end position="17"/>
    </location>
</feature>
<sequence>MWGETARLTSAPSTAVSAWSFPSGGGKPQSPIDTLLHSRYVLVENDYHS</sequence>
<name>A9HEU3_GLUDA</name>
<dbReference type="AlphaFoldDB" id="A9HEU3"/>
<dbReference type="Proteomes" id="UP000001176">
    <property type="component" value="Chromosome"/>
</dbReference>